<organism evidence="7 8">
    <name type="scientific">Gryllus longicercus</name>
    <dbReference type="NCBI Taxonomy" id="2509291"/>
    <lineage>
        <taxon>Eukaryota</taxon>
        <taxon>Metazoa</taxon>
        <taxon>Ecdysozoa</taxon>
        <taxon>Arthropoda</taxon>
        <taxon>Hexapoda</taxon>
        <taxon>Insecta</taxon>
        <taxon>Pterygota</taxon>
        <taxon>Neoptera</taxon>
        <taxon>Polyneoptera</taxon>
        <taxon>Orthoptera</taxon>
        <taxon>Ensifera</taxon>
        <taxon>Gryllidea</taxon>
        <taxon>Grylloidea</taxon>
        <taxon>Gryllidae</taxon>
        <taxon>Gryllinae</taxon>
        <taxon>Gryllus</taxon>
    </lineage>
</organism>
<evidence type="ECO:0000256" key="1">
    <source>
        <dbReference type="ARBA" id="ARBA00004275"/>
    </source>
</evidence>
<evidence type="ECO:0000313" key="7">
    <source>
        <dbReference type="EMBL" id="KAK7794551.1"/>
    </source>
</evidence>
<comment type="caution">
    <text evidence="7">The sequence shown here is derived from an EMBL/GenBank/DDBJ whole genome shotgun (WGS) entry which is preliminary data.</text>
</comment>
<dbReference type="Pfam" id="PF00501">
    <property type="entry name" value="AMP-binding"/>
    <property type="match status" value="1"/>
</dbReference>
<evidence type="ECO:0000313" key="8">
    <source>
        <dbReference type="Proteomes" id="UP001378592"/>
    </source>
</evidence>
<dbReference type="InterPro" id="IPR000873">
    <property type="entry name" value="AMP-dep_synth/lig_dom"/>
</dbReference>
<dbReference type="Gene3D" id="2.30.38.10">
    <property type="entry name" value="Luciferase, Domain 3"/>
    <property type="match status" value="1"/>
</dbReference>
<keyword evidence="3" id="KW-0436">Ligase</keyword>
<evidence type="ECO:0000256" key="3">
    <source>
        <dbReference type="ARBA" id="ARBA00022598"/>
    </source>
</evidence>
<keyword evidence="4" id="KW-0576">Peroxisome</keyword>
<evidence type="ECO:0000259" key="6">
    <source>
        <dbReference type="Pfam" id="PF13193"/>
    </source>
</evidence>
<name>A0AAN9VE07_9ORTH</name>
<gene>
    <name evidence="7" type="ORF">R5R35_009671</name>
</gene>
<comment type="similarity">
    <text evidence="2">Belongs to the ATP-dependent AMP-binding enzyme family.</text>
</comment>
<feature type="domain" description="AMP-dependent synthetase/ligase" evidence="5">
    <location>
        <begin position="28"/>
        <end position="183"/>
    </location>
</feature>
<accession>A0AAN9VE07</accession>
<dbReference type="AlphaFoldDB" id="A0AAN9VE07"/>
<protein>
    <submittedName>
        <fullName evidence="7">Uncharacterized protein</fullName>
    </submittedName>
</protein>
<dbReference type="Gene3D" id="3.40.50.980">
    <property type="match status" value="1"/>
</dbReference>
<dbReference type="PANTHER" id="PTHR24096:SF149">
    <property type="entry name" value="AMP-BINDING DOMAIN-CONTAINING PROTEIN-RELATED"/>
    <property type="match status" value="1"/>
</dbReference>
<keyword evidence="8" id="KW-1185">Reference proteome</keyword>
<comment type="subcellular location">
    <subcellularLocation>
        <location evidence="1">Peroxisome</location>
    </subcellularLocation>
</comment>
<dbReference type="GO" id="GO:0005777">
    <property type="term" value="C:peroxisome"/>
    <property type="evidence" value="ECO:0007669"/>
    <property type="project" value="UniProtKB-SubCell"/>
</dbReference>
<dbReference type="Gene3D" id="3.30.300.30">
    <property type="match status" value="1"/>
</dbReference>
<evidence type="ECO:0000259" key="5">
    <source>
        <dbReference type="Pfam" id="PF00501"/>
    </source>
</evidence>
<proteinExistence type="inferred from homology"/>
<feature type="domain" description="AMP-binding enzyme C-terminal" evidence="6">
    <location>
        <begin position="235"/>
        <end position="284"/>
    </location>
</feature>
<dbReference type="EMBL" id="JAZDUA010000330">
    <property type="protein sequence ID" value="KAK7794551.1"/>
    <property type="molecule type" value="Genomic_DNA"/>
</dbReference>
<dbReference type="PANTHER" id="PTHR24096">
    <property type="entry name" value="LONG-CHAIN-FATTY-ACID--COA LIGASE"/>
    <property type="match status" value="1"/>
</dbReference>
<evidence type="ECO:0000256" key="4">
    <source>
        <dbReference type="ARBA" id="ARBA00023140"/>
    </source>
</evidence>
<sequence>MLVKQLVSKEAAEQNVTVNGLAATNTWLSGFLSMMVALSQGSTMVVFRKFDVDAVLAGVEKHKITSMYLAPPMVAAVAKHQGARKYDTSSLRVINFSGCNLSPVLQGLAMKKLGCPVVRYYGLTESLLLVFPGPKTAEKPGTVGKVSINIAMKIVDVETGRAVGPNKEGEICFKSPMTFTGYYNNPEATAATIDKDGWVHTGDAGYYDEDGYFYIVDRYKELMKYKNMHVAPGDIENVLTTHEGVRDAAVVGIEHVEDEEHPVGFVVRQDRHRVTAKKLHDFLKGTKRHHSTNIALNPCS</sequence>
<evidence type="ECO:0000256" key="2">
    <source>
        <dbReference type="ARBA" id="ARBA00006432"/>
    </source>
</evidence>
<dbReference type="InterPro" id="IPR045851">
    <property type="entry name" value="AMP-bd_C_sf"/>
</dbReference>
<dbReference type="GO" id="GO:0016405">
    <property type="term" value="F:CoA-ligase activity"/>
    <property type="evidence" value="ECO:0007669"/>
    <property type="project" value="TreeGrafter"/>
</dbReference>
<dbReference type="Pfam" id="PF13193">
    <property type="entry name" value="AMP-binding_C"/>
    <property type="match status" value="1"/>
</dbReference>
<reference evidence="7 8" key="1">
    <citation type="submission" date="2024-03" db="EMBL/GenBank/DDBJ databases">
        <title>The genome assembly and annotation of the cricket Gryllus longicercus Weissman &amp; Gray.</title>
        <authorList>
            <person name="Szrajer S."/>
            <person name="Gray D."/>
            <person name="Ylla G."/>
        </authorList>
    </citation>
    <scope>NUCLEOTIDE SEQUENCE [LARGE SCALE GENOMIC DNA]</scope>
    <source>
        <strain evidence="7">DAG 2021-001</strain>
        <tissue evidence="7">Whole body minus gut</tissue>
    </source>
</reference>
<dbReference type="InterPro" id="IPR025110">
    <property type="entry name" value="AMP-bd_C"/>
</dbReference>
<dbReference type="Proteomes" id="UP001378592">
    <property type="component" value="Unassembled WGS sequence"/>
</dbReference>
<dbReference type="SUPFAM" id="SSF56801">
    <property type="entry name" value="Acetyl-CoA synthetase-like"/>
    <property type="match status" value="1"/>
</dbReference>